<dbReference type="PIRSF" id="PIRSF001594">
    <property type="entry name" value="Pyruv_carbox"/>
    <property type="match status" value="1"/>
</dbReference>
<dbReference type="Pfam" id="PF00682">
    <property type="entry name" value="HMGL-like"/>
    <property type="match status" value="1"/>
</dbReference>
<dbReference type="SUPFAM" id="SSF52440">
    <property type="entry name" value="PreATP-grasp domain"/>
    <property type="match status" value="1"/>
</dbReference>
<dbReference type="EMBL" id="ACCR02000005">
    <property type="protein sequence ID" value="EFI83283.1"/>
    <property type="molecule type" value="Genomic_DNA"/>
</dbReference>
<dbReference type="FunFam" id="3.30.470.20:FF:000012">
    <property type="entry name" value="Pyruvate carboxylase"/>
    <property type="match status" value="1"/>
</dbReference>
<dbReference type="Pfam" id="PF00289">
    <property type="entry name" value="Biotin_carb_N"/>
    <property type="match status" value="1"/>
</dbReference>
<dbReference type="InterPro" id="IPR005479">
    <property type="entry name" value="CPAse_ATP-bd"/>
</dbReference>
<evidence type="ECO:0000259" key="15">
    <source>
        <dbReference type="PROSITE" id="PS50979"/>
    </source>
</evidence>
<dbReference type="InterPro" id="IPR005482">
    <property type="entry name" value="Biotin_COase_C"/>
</dbReference>
<keyword evidence="5 8" id="KW-0547">Nucleotide-binding</keyword>
<dbReference type="HOGENOM" id="CLU_000395_0_2_9"/>
<evidence type="ECO:0000259" key="16">
    <source>
        <dbReference type="PROSITE" id="PS50991"/>
    </source>
</evidence>
<dbReference type="Gene3D" id="1.10.472.90">
    <property type="entry name" value="Conserved carboxylase domain"/>
    <property type="match status" value="1"/>
</dbReference>
<accession>D7V151</accession>
<feature type="domain" description="ATP-grasp" evidence="14">
    <location>
        <begin position="161"/>
        <end position="355"/>
    </location>
</feature>
<feature type="active site" evidence="9">
    <location>
        <position position="330"/>
    </location>
</feature>
<dbReference type="Gene3D" id="3.10.600.10">
    <property type="entry name" value="pyruvate carboxylase f1077a mutant domain"/>
    <property type="match status" value="2"/>
</dbReference>
<dbReference type="Proteomes" id="UP000010119">
    <property type="component" value="Unassembled WGS sequence"/>
</dbReference>
<dbReference type="FunFam" id="3.20.20.70:FF:000033">
    <property type="entry name" value="Pyruvate carboxylase"/>
    <property type="match status" value="1"/>
</dbReference>
<dbReference type="SUPFAM" id="SSF56059">
    <property type="entry name" value="Glutathione synthetase ATP-binding domain-like"/>
    <property type="match status" value="1"/>
</dbReference>
<evidence type="ECO:0000256" key="7">
    <source>
        <dbReference type="ARBA" id="ARBA00023267"/>
    </source>
</evidence>
<feature type="binding site" evidence="11">
    <location>
        <position position="775"/>
    </location>
    <ligand>
        <name>Mn(2+)</name>
        <dbReference type="ChEBI" id="CHEBI:29035"/>
    </ligand>
</feature>
<feature type="binding site" evidence="10">
    <location>
        <position position="274"/>
    </location>
    <ligand>
        <name>ATP</name>
        <dbReference type="ChEBI" id="CHEBI:30616"/>
    </ligand>
</feature>
<feature type="binding site" evidence="10">
    <location>
        <position position="649"/>
    </location>
    <ligand>
        <name>substrate</name>
    </ligand>
</feature>
<dbReference type="Pfam" id="PF00364">
    <property type="entry name" value="Biotin_lipoyl"/>
    <property type="match status" value="1"/>
</dbReference>
<dbReference type="Gene3D" id="1.10.10.2790">
    <property type="match status" value="1"/>
</dbReference>
<dbReference type="EC" id="6.4.1.1" evidence="2 8"/>
<dbReference type="GO" id="GO:0006094">
    <property type="term" value="P:gluconeogenesis"/>
    <property type="evidence" value="ECO:0007669"/>
    <property type="project" value="InterPro"/>
</dbReference>
<evidence type="ECO:0000256" key="4">
    <source>
        <dbReference type="ARBA" id="ARBA00022723"/>
    </source>
</evidence>
<dbReference type="NCBIfam" id="NF006761">
    <property type="entry name" value="PRK09282.1"/>
    <property type="match status" value="1"/>
</dbReference>
<dbReference type="InterPro" id="IPR005481">
    <property type="entry name" value="BC-like_N"/>
</dbReference>
<dbReference type="SUPFAM" id="SSF51246">
    <property type="entry name" value="Rudiment single hybrid motif"/>
    <property type="match status" value="1"/>
</dbReference>
<dbReference type="FunFam" id="3.40.50.20:FF:000010">
    <property type="entry name" value="Propionyl-CoA carboxylase subunit alpha"/>
    <property type="match status" value="1"/>
</dbReference>
<dbReference type="GO" id="GO:0005737">
    <property type="term" value="C:cytoplasm"/>
    <property type="evidence" value="ECO:0007669"/>
    <property type="project" value="TreeGrafter"/>
</dbReference>
<dbReference type="SUPFAM" id="SSF51230">
    <property type="entry name" value="Single hybrid motif"/>
    <property type="match status" value="1"/>
</dbReference>
<organism evidence="17 18">
    <name type="scientific">Listeria grayi DSM 20601</name>
    <dbReference type="NCBI Taxonomy" id="525367"/>
    <lineage>
        <taxon>Bacteria</taxon>
        <taxon>Bacillati</taxon>
        <taxon>Bacillota</taxon>
        <taxon>Bacilli</taxon>
        <taxon>Bacillales</taxon>
        <taxon>Listeriaceae</taxon>
        <taxon>Listeria</taxon>
    </lineage>
</organism>
<keyword evidence="4 11" id="KW-0479">Metal-binding</keyword>
<feature type="domain" description="Lipoyl-binding" evidence="13">
    <location>
        <begin position="1105"/>
        <end position="1180"/>
    </location>
</feature>
<keyword evidence="17" id="KW-0670">Pyruvate</keyword>
<evidence type="ECO:0000256" key="2">
    <source>
        <dbReference type="ARBA" id="ARBA00013057"/>
    </source>
</evidence>
<dbReference type="NCBIfam" id="NF009554">
    <property type="entry name" value="PRK12999.1"/>
    <property type="match status" value="1"/>
</dbReference>
<dbReference type="Pfam" id="PF02436">
    <property type="entry name" value="PYC_OADA"/>
    <property type="match status" value="1"/>
</dbReference>
<dbReference type="InterPro" id="IPR016185">
    <property type="entry name" value="PreATP-grasp_dom_sf"/>
</dbReference>
<dbReference type="FunFam" id="3.30.1490.20:FF:000018">
    <property type="entry name" value="Biotin carboxylase"/>
    <property type="match status" value="1"/>
</dbReference>
<evidence type="ECO:0000259" key="13">
    <source>
        <dbReference type="PROSITE" id="PS50968"/>
    </source>
</evidence>
<reference evidence="17" key="1">
    <citation type="submission" date="2010-06" db="EMBL/GenBank/DDBJ databases">
        <authorList>
            <person name="Muzny D."/>
            <person name="Qin X."/>
            <person name="Buhay C."/>
            <person name="Dugan-Rocha S."/>
            <person name="Ding Y."/>
            <person name="Chen G."/>
            <person name="Hawes A."/>
            <person name="Holder M."/>
            <person name="Jhangiani S."/>
            <person name="Johnson A."/>
            <person name="Khan Z."/>
            <person name="Li Z."/>
            <person name="Liu W."/>
            <person name="Liu X."/>
            <person name="Perez L."/>
            <person name="Shen H."/>
            <person name="Wang Q."/>
            <person name="Watt J."/>
            <person name="Xi L."/>
            <person name="Xin Y."/>
            <person name="Zhou J."/>
            <person name="Deng J."/>
            <person name="Jiang H."/>
            <person name="Liu Y."/>
            <person name="Qu J."/>
            <person name="Song X.-Z."/>
            <person name="Zhang L."/>
            <person name="Villasana D."/>
            <person name="Johnson A."/>
            <person name="Liu J."/>
            <person name="Liyanage D."/>
            <person name="Lorensuhewa L."/>
            <person name="Robinson T."/>
            <person name="Song A."/>
            <person name="Song B.-B."/>
            <person name="Dinh H."/>
            <person name="Thornton R."/>
            <person name="Coyle M."/>
            <person name="Francisco L."/>
            <person name="Jackson L."/>
            <person name="Javaid M."/>
            <person name="Korchina V."/>
            <person name="Kovar C."/>
            <person name="Mata R."/>
            <person name="Mathew T."/>
            <person name="Ngo R."/>
            <person name="Nguyen L."/>
            <person name="Nguyen N."/>
            <person name="Okwuonu G."/>
            <person name="Ongeri F."/>
            <person name="Pham C."/>
            <person name="Simmons D."/>
            <person name="Wilczek-Boney K."/>
            <person name="Hale W."/>
            <person name="Jakkamsetti A."/>
            <person name="Pham P."/>
            <person name="Ruth R."/>
            <person name="San Lucas F."/>
            <person name="Warren J."/>
            <person name="Zhang J."/>
            <person name="Zhao Z."/>
            <person name="Zhou C."/>
            <person name="Zhu D."/>
            <person name="Lee S."/>
            <person name="Bess C."/>
            <person name="Blankenburg K."/>
            <person name="Forbes L."/>
            <person name="Fu Q."/>
            <person name="Gubbala S."/>
            <person name="Hirani K."/>
            <person name="Jayaseelan J.C."/>
            <person name="Lara F."/>
            <person name="Munidasa M."/>
            <person name="Palculict T."/>
            <person name="Patil S."/>
            <person name="Pu L.-L."/>
            <person name="Saada N."/>
            <person name="Tang L."/>
            <person name="Weissenberger G."/>
            <person name="Zhu Y."/>
            <person name="Hemphill L."/>
            <person name="Shang Y."/>
            <person name="Youmans B."/>
            <person name="Ayvaz T."/>
            <person name="Ross M."/>
            <person name="Santibanez J."/>
            <person name="Aqrawi P."/>
            <person name="Gross S."/>
            <person name="Joshi V."/>
            <person name="Fowler G."/>
            <person name="Nazareth L."/>
            <person name="Reid J."/>
            <person name="Worley K."/>
            <person name="Petrosino J."/>
            <person name="Highlander S."/>
            <person name="Gibbs R."/>
        </authorList>
    </citation>
    <scope>NUCLEOTIDE SEQUENCE [LARGE SCALE GENOMIC DNA]</scope>
    <source>
        <strain evidence="17">DSM 20601</strain>
    </source>
</reference>
<dbReference type="InterPro" id="IPR011054">
    <property type="entry name" value="Rudment_hybrid_motif"/>
</dbReference>
<dbReference type="GO" id="GO:0005524">
    <property type="term" value="F:ATP binding"/>
    <property type="evidence" value="ECO:0007669"/>
    <property type="project" value="UniProtKB-UniRule"/>
</dbReference>
<dbReference type="STRING" id="525367.HMPREF0556_11968"/>
<keyword evidence="18" id="KW-1185">Reference proteome</keyword>
<evidence type="ECO:0000256" key="6">
    <source>
        <dbReference type="ARBA" id="ARBA00022840"/>
    </source>
</evidence>
<dbReference type="PROSITE" id="PS00866">
    <property type="entry name" value="CPSASE_1"/>
    <property type="match status" value="1"/>
</dbReference>
<feature type="binding site" description="via carbamate group" evidence="11">
    <location>
        <position position="746"/>
    </location>
    <ligand>
        <name>Mn(2+)</name>
        <dbReference type="ChEBI" id="CHEBI:29035"/>
    </ligand>
</feature>
<dbReference type="CDD" id="cd06850">
    <property type="entry name" value="biotinyl_domain"/>
    <property type="match status" value="1"/>
</dbReference>
<feature type="binding site" evidence="10">
    <location>
        <position position="239"/>
    </location>
    <ligand>
        <name>ATP</name>
        <dbReference type="ChEBI" id="CHEBI:30616"/>
    </ligand>
</feature>
<comment type="cofactor">
    <cofactor evidence="1 8">
        <name>biotin</name>
        <dbReference type="ChEBI" id="CHEBI:57586"/>
    </cofactor>
</comment>
<feature type="binding site" evidence="10">
    <location>
        <position position="155"/>
    </location>
    <ligand>
        <name>ATP</name>
        <dbReference type="ChEBI" id="CHEBI:30616"/>
    </ligand>
</feature>
<dbReference type="InterPro" id="IPR011764">
    <property type="entry name" value="Biotin_carboxylation_dom"/>
</dbReference>
<evidence type="ECO:0000256" key="10">
    <source>
        <dbReference type="PIRSR" id="PIRSR001594-2"/>
    </source>
</evidence>
<gene>
    <name evidence="17" type="primary">pyc</name>
    <name evidence="17" type="ORF">HMPREF0556_11968</name>
</gene>
<dbReference type="Gene3D" id="3.30.470.20">
    <property type="entry name" value="ATP-grasp fold, B domain"/>
    <property type="match status" value="1"/>
</dbReference>
<protein>
    <recommendedName>
        <fullName evidence="2 8">Pyruvate carboxylase</fullName>
        <ecNumber evidence="2 8">6.4.1.1</ecNumber>
    </recommendedName>
</protein>
<dbReference type="Pfam" id="PF02785">
    <property type="entry name" value="Biotin_carb_C"/>
    <property type="match status" value="1"/>
</dbReference>
<feature type="modified residue" description="N6-biotinyllysine" evidence="12">
    <location>
        <position position="1146"/>
    </location>
</feature>
<dbReference type="InterPro" id="IPR003379">
    <property type="entry name" value="Carboxylase_cons_dom"/>
</dbReference>
<dbReference type="PROSITE" id="PS50979">
    <property type="entry name" value="BC"/>
    <property type="match status" value="1"/>
</dbReference>
<sequence length="1182" mass="132727">MSFGELVVFIITSSFNREEKLCTQITMNKMLVRRRIMNNIKKVLVANRSEIAIRIMRACTELKIKTVAIYSKEDSAAFHRYKADEAYLVGKGKKPIDAYLDIDNIIEIAKESNADAIHPGYGFLSENIEFAKRCEQEGIIFIGPKSKHLDMFGDKIKAKEQALLAGIPVIPGSNGPVSGVEEVEAFGEKNGYPLMIKASLGGGGRGMRVVNSKAEVKDSYERAASEAKAAFGNDEVYVEKCVINPKHIEVQILADKHGNIVHLFERDCSIQRRHQKVVEVAPCQAITEDLRERICNAAVKLMENVQYVNAGTVEFLVEGEEFYFIEVNPRVQVEHTITEMITGVDIVQSQIFIADDLELHGDVMAIPEQKDLRINGSAIQCRITTEDPLNNFMPDTGRVDTYRSTGGFGVRLDAGNGFQGTVVTPFYDSLLVKLCTWGMTFEQAVRKMRRNLVEFRIRGVKTNIPFLLNVVRHPDFISSKYNTSFIDSTPELFDFPHIRDRGTKTLRYIGTVTVNGFPGIKQEDKAVYTTPRVPKIAYDSKIEPGTKQILDAKGPEGIVDWIKSHEEVLLTDTTLRDAHQSLLATRVRSKDIFRIADAMAHMLPNMFSFEMWGGATFDVAYRFLNEDPWVRLETLRKKIPNVMFQMLLRGANAVGYKNYPDNVIQEFIKQSAKSGVDVFRIFDSLNWLKGMEVSIQSVREAGKVVEAAICYTGDIDDETRTKFTIDYYKDMAKELVAQGTHILGIKDMAGLLKPQAAYRLVSELKETIDIPIHLHTHDTSGNGIYTYAAAVSAGVDIVDVASSAMSGATSQPSMTGLYYGLVNGNRQTNLNAQNSQTINHYWEDVRKYYKDFDNSLNSPQTEVYIHEMPGGQYTNLHQQAIAVGLGERWDDVKSMYSEVNRMFGDIVKVTPSSKVVGDMALFMVQNELTEEDVYEKGDTIDFPDSVIEFFMGEIGQPYGGFPEKLQKLILKGKKPLTERPGALMEPVNFAEVKTELQEKIGYEPSEKEVLSYILYPKVFLEYRKMIDTYGDVTVLDTPTFFKGMRLGETIQVELEKGKILMIKLNSIGEPIADGTRVVYFELNGQPREINIQDFNVQSTVISRRKIDTNNPEHIGATMTGSVIQVVRQKGERVKKGDPLLITEAMKMETTIQAPFDGEVGTIYVTDGDTIDSGDLLMEVNRV</sequence>
<dbReference type="PROSITE" id="PS50968">
    <property type="entry name" value="BIOTINYL_LIPOYL"/>
    <property type="match status" value="1"/>
</dbReference>
<feature type="domain" description="Biotin carboxylation" evidence="15">
    <location>
        <begin position="39"/>
        <end position="491"/>
    </location>
</feature>
<evidence type="ECO:0000313" key="17">
    <source>
        <dbReference type="EMBL" id="EFI83283.1"/>
    </source>
</evidence>
<keyword evidence="6 8" id="KW-0067">ATP-binding</keyword>
<dbReference type="SUPFAM" id="SSF51569">
    <property type="entry name" value="Aldolase"/>
    <property type="match status" value="1"/>
</dbReference>
<feature type="modified residue" description="N6-carboxylysine" evidence="12">
    <location>
        <position position="746"/>
    </location>
</feature>
<feature type="binding site" evidence="11">
    <location>
        <position position="577"/>
    </location>
    <ligand>
        <name>Mn(2+)</name>
        <dbReference type="ChEBI" id="CHEBI:29035"/>
    </ligand>
</feature>
<dbReference type="GO" id="GO:0004736">
    <property type="term" value="F:pyruvate carboxylase activity"/>
    <property type="evidence" value="ECO:0007669"/>
    <property type="project" value="UniProtKB-EC"/>
</dbReference>
<evidence type="ECO:0000259" key="14">
    <source>
        <dbReference type="PROSITE" id="PS50975"/>
    </source>
</evidence>
<keyword evidence="7 8" id="KW-0092">Biotin</keyword>
<dbReference type="Gene3D" id="2.40.50.100">
    <property type="match status" value="1"/>
</dbReference>
<evidence type="ECO:0000256" key="5">
    <source>
        <dbReference type="ARBA" id="ARBA00022741"/>
    </source>
</evidence>
<feature type="domain" description="Pyruvate carboxyltransferase" evidence="16">
    <location>
        <begin position="568"/>
        <end position="836"/>
    </location>
</feature>
<feature type="binding site" evidence="11">
    <location>
        <position position="777"/>
    </location>
    <ligand>
        <name>Mn(2+)</name>
        <dbReference type="ChEBI" id="CHEBI:29035"/>
    </ligand>
</feature>
<dbReference type="PROSITE" id="PS50975">
    <property type="entry name" value="ATP_GRASP"/>
    <property type="match status" value="1"/>
</dbReference>
<comment type="function">
    <text evidence="8">Catalyzes a 2-step reaction, involving the ATP-dependent carboxylation of the covalently attached biotin in the first step and the transfer of the carboxyl group to pyruvate in the second.</text>
</comment>
<evidence type="ECO:0000256" key="12">
    <source>
        <dbReference type="PIRSR" id="PIRSR001594-4"/>
    </source>
</evidence>
<dbReference type="InterPro" id="IPR000089">
    <property type="entry name" value="Biotin_lipoyl"/>
</dbReference>
<dbReference type="PANTHER" id="PTHR43778">
    <property type="entry name" value="PYRUVATE CARBOXYLASE"/>
    <property type="match status" value="1"/>
</dbReference>
<comment type="catalytic activity">
    <reaction evidence="8">
        <text>hydrogencarbonate + pyruvate + ATP = oxaloacetate + ADP + phosphate + H(+)</text>
        <dbReference type="Rhea" id="RHEA:20844"/>
        <dbReference type="ChEBI" id="CHEBI:15361"/>
        <dbReference type="ChEBI" id="CHEBI:15378"/>
        <dbReference type="ChEBI" id="CHEBI:16452"/>
        <dbReference type="ChEBI" id="CHEBI:17544"/>
        <dbReference type="ChEBI" id="CHEBI:30616"/>
        <dbReference type="ChEBI" id="CHEBI:43474"/>
        <dbReference type="ChEBI" id="CHEBI:456216"/>
        <dbReference type="EC" id="6.4.1.1"/>
    </reaction>
</comment>
<dbReference type="GO" id="GO:0046872">
    <property type="term" value="F:metal ion binding"/>
    <property type="evidence" value="ECO:0007669"/>
    <property type="project" value="UniProtKB-KW"/>
</dbReference>
<dbReference type="Gene3D" id="3.20.20.70">
    <property type="entry name" value="Aldolase class I"/>
    <property type="match status" value="1"/>
</dbReference>
<dbReference type="InterPro" id="IPR000891">
    <property type="entry name" value="PYR_CT"/>
</dbReference>
<evidence type="ECO:0000256" key="1">
    <source>
        <dbReference type="ARBA" id="ARBA00001953"/>
    </source>
</evidence>
<comment type="caution">
    <text evidence="17">The sequence shown here is derived from an EMBL/GenBank/DDBJ whole genome shotgun (WGS) entry which is preliminary data.</text>
</comment>
<evidence type="ECO:0000256" key="8">
    <source>
        <dbReference type="PIRNR" id="PIRNR001594"/>
    </source>
</evidence>
<dbReference type="PANTHER" id="PTHR43778:SF2">
    <property type="entry name" value="PYRUVATE CARBOXYLASE, MITOCHONDRIAL"/>
    <property type="match status" value="1"/>
</dbReference>
<evidence type="ECO:0000256" key="9">
    <source>
        <dbReference type="PIRSR" id="PIRSR001594-1"/>
    </source>
</evidence>
<proteinExistence type="predicted"/>
<dbReference type="Pfam" id="PF02786">
    <property type="entry name" value="CPSase_L_D2"/>
    <property type="match status" value="1"/>
</dbReference>
<name>D7V151_LISGR</name>
<evidence type="ECO:0000256" key="11">
    <source>
        <dbReference type="PIRSR" id="PIRSR001594-3"/>
    </source>
</evidence>
<dbReference type="PROSITE" id="PS50991">
    <property type="entry name" value="PYR_CT"/>
    <property type="match status" value="1"/>
</dbReference>
<dbReference type="InterPro" id="IPR011053">
    <property type="entry name" value="Single_hybrid_motif"/>
</dbReference>
<evidence type="ECO:0000256" key="3">
    <source>
        <dbReference type="ARBA" id="ARBA00022598"/>
    </source>
</evidence>
<dbReference type="SUPFAM" id="SSF89000">
    <property type="entry name" value="post-HMGL domain-like"/>
    <property type="match status" value="1"/>
</dbReference>
<dbReference type="InterPro" id="IPR013785">
    <property type="entry name" value="Aldolase_TIM"/>
</dbReference>
<dbReference type="NCBIfam" id="TIGR01235">
    <property type="entry name" value="pyruv_carbox"/>
    <property type="match status" value="1"/>
</dbReference>
<dbReference type="InterPro" id="IPR005930">
    <property type="entry name" value="Pyruv_COase"/>
</dbReference>
<dbReference type="PROSITE" id="PS00867">
    <property type="entry name" value="CPSASE_2"/>
    <property type="match status" value="1"/>
</dbReference>
<feature type="binding site" evidence="10">
    <location>
        <position position="910"/>
    </location>
    <ligand>
        <name>substrate</name>
    </ligand>
</feature>
<dbReference type="SMART" id="SM00878">
    <property type="entry name" value="Biotin_carb_C"/>
    <property type="match status" value="1"/>
</dbReference>
<dbReference type="AlphaFoldDB" id="D7V151"/>
<dbReference type="CDD" id="cd07937">
    <property type="entry name" value="DRE_TIM_PC_TC_5S"/>
    <property type="match status" value="1"/>
</dbReference>
<dbReference type="InterPro" id="IPR055268">
    <property type="entry name" value="PCB-like"/>
</dbReference>
<evidence type="ECO:0000313" key="18">
    <source>
        <dbReference type="Proteomes" id="UP000010119"/>
    </source>
</evidence>
<keyword evidence="3 8" id="KW-0436">Ligase</keyword>
<dbReference type="FunFam" id="2.40.50.100:FF:000003">
    <property type="entry name" value="Acetyl-CoA carboxylase biotin carboxyl carrier protein"/>
    <property type="match status" value="1"/>
</dbReference>
<dbReference type="InterPro" id="IPR011761">
    <property type="entry name" value="ATP-grasp"/>
</dbReference>
<dbReference type="eggNOG" id="COG1038">
    <property type="taxonomic scope" value="Bacteria"/>
</dbReference>